<dbReference type="InterPro" id="IPR026912">
    <property type="entry name" value="Adenine_deam_C"/>
</dbReference>
<sequence>MYLKQKNRQVLKQAALHLAENDFVITNVQVFNVFTKEICPAAVYVKDGFTTYVDYDQQTTPPGLKTIDGQANYLLPGLIDAHTHIESTMLTPQRYAELVAPFGTTTVICDPHEIANAFGIQGLEYMLAATENVPLRVLFDIPSCVPSVEHLEVSGAVFHKEQIQKILTFKRVVGLAEVMDYQGVINDSTRMAENITAVENQGLYIQGHCPLVSQQDLAAYRIGGPISDHESSTIAEIKEKLRAGMYIDLKEANTTRNLVKFIKEIKDWPCLSRFTFCTDDRRANVIQKQGHINGIVNKAMRAGLSPQAAMSFATINAAQEAQIADLGAIAPGYLADFVLTADLTDIQPLMIWLEGKITYQKQHLVEFKQPKALALEKIDSIHIPPLQESDFDLTVPSAAQQLSKIKMNYIAYQSYTSAFTDLKTAEFAVHEGRVLLPEQEDFMFVAVINRYGQKHWAKALLQKFGINKGAIASTVSHDSHNLTVVYRNSSDALLAAQQVKQQKGGLVAVKDGQILAQIALPVAGLMTNQPVAAVNEQIQQLTQAGQALGTGVLANPISRMTIVSLLVSPYFKLSDLGLVDTLQHQLLPLFPDYPN</sequence>
<dbReference type="PANTHER" id="PTHR11113:SF2">
    <property type="entry name" value="ADENINE DEAMINASE"/>
    <property type="match status" value="1"/>
</dbReference>
<dbReference type="OrthoDB" id="9775607at2"/>
<name>A0A0F4KTE8_9LACO</name>
<dbReference type="InterPro" id="IPR011059">
    <property type="entry name" value="Metal-dep_hydrolase_composite"/>
</dbReference>
<comment type="caution">
    <text evidence="9">The sequence shown here is derived from an EMBL/GenBank/DDBJ whole genome shotgun (WGS) entry which is preliminary data.</text>
</comment>
<dbReference type="EMBL" id="JXBZ01000008">
    <property type="protein sequence ID" value="KJY48466.1"/>
    <property type="molecule type" value="Genomic_DNA"/>
</dbReference>
<feature type="domain" description="Adenine deaminase C-terminal" evidence="8">
    <location>
        <begin position="418"/>
        <end position="583"/>
    </location>
</feature>
<dbReference type="RefSeq" id="WP_045922740.1">
    <property type="nucleotide sequence ID" value="NZ_JBHTHW010000008.1"/>
</dbReference>
<dbReference type="SUPFAM" id="SSF51338">
    <property type="entry name" value="Composite domain of metallo-dependent hydrolases"/>
    <property type="match status" value="1"/>
</dbReference>
<evidence type="ECO:0000256" key="1">
    <source>
        <dbReference type="ARBA" id="ARBA00006773"/>
    </source>
</evidence>
<evidence type="ECO:0000256" key="3">
    <source>
        <dbReference type="ARBA" id="ARBA00022801"/>
    </source>
</evidence>
<dbReference type="GO" id="GO:0006146">
    <property type="term" value="P:adenine catabolic process"/>
    <property type="evidence" value="ECO:0007669"/>
    <property type="project" value="InterPro"/>
</dbReference>
<dbReference type="EC" id="3.5.4.2" evidence="2 6"/>
<reference evidence="9 10" key="1">
    <citation type="submission" date="2014-12" db="EMBL/GenBank/DDBJ databases">
        <title>Comparative genomics of the lactic acid bacteria isolated from the honey bee gut.</title>
        <authorList>
            <person name="Ellegaard K.M."/>
            <person name="Tamarit D."/>
            <person name="Javelind E."/>
            <person name="Olofsson T."/>
            <person name="Andersson S.G."/>
            <person name="Vasquez A."/>
        </authorList>
    </citation>
    <scope>NUCLEOTIDE SEQUENCE [LARGE SCALE GENOMIC DNA]</scope>
    <source>
        <strain evidence="9 10">Hon2</strain>
    </source>
</reference>
<evidence type="ECO:0000259" key="8">
    <source>
        <dbReference type="Pfam" id="PF13382"/>
    </source>
</evidence>
<dbReference type="Pfam" id="PF13382">
    <property type="entry name" value="Adenine_deam_C"/>
    <property type="match status" value="1"/>
</dbReference>
<evidence type="ECO:0000313" key="10">
    <source>
        <dbReference type="Proteomes" id="UP000033695"/>
    </source>
</evidence>
<dbReference type="SUPFAM" id="SSF51556">
    <property type="entry name" value="Metallo-dependent hydrolases"/>
    <property type="match status" value="1"/>
</dbReference>
<dbReference type="Proteomes" id="UP000033695">
    <property type="component" value="Unassembled WGS sequence"/>
</dbReference>
<organism evidence="9 10">
    <name type="scientific">Bombilactobacillus mellis</name>
    <dbReference type="NCBI Taxonomy" id="1218508"/>
    <lineage>
        <taxon>Bacteria</taxon>
        <taxon>Bacillati</taxon>
        <taxon>Bacillota</taxon>
        <taxon>Bacilli</taxon>
        <taxon>Lactobacillales</taxon>
        <taxon>Lactobacillaceae</taxon>
        <taxon>Bombilactobacillus</taxon>
    </lineage>
</organism>
<dbReference type="Pfam" id="PF01979">
    <property type="entry name" value="Amidohydro_1"/>
    <property type="match status" value="1"/>
</dbReference>
<dbReference type="STRING" id="1218508.JG29_08630"/>
<proteinExistence type="inferred from homology"/>
<comment type="catalytic activity">
    <reaction evidence="5 6">
        <text>adenine + H2O + H(+) = hypoxanthine + NH4(+)</text>
        <dbReference type="Rhea" id="RHEA:23688"/>
        <dbReference type="ChEBI" id="CHEBI:15377"/>
        <dbReference type="ChEBI" id="CHEBI:15378"/>
        <dbReference type="ChEBI" id="CHEBI:16708"/>
        <dbReference type="ChEBI" id="CHEBI:17368"/>
        <dbReference type="ChEBI" id="CHEBI:28938"/>
        <dbReference type="EC" id="3.5.4.2"/>
    </reaction>
</comment>
<dbReference type="PANTHER" id="PTHR11113">
    <property type="entry name" value="N-ACETYLGLUCOSAMINE-6-PHOSPHATE DEACETYLASE"/>
    <property type="match status" value="1"/>
</dbReference>
<dbReference type="InterPro" id="IPR032466">
    <property type="entry name" value="Metal_Hydrolase"/>
</dbReference>
<keyword evidence="4 6" id="KW-0464">Manganese</keyword>
<dbReference type="Gene3D" id="3.20.20.140">
    <property type="entry name" value="Metal-dependent hydrolases"/>
    <property type="match status" value="1"/>
</dbReference>
<keyword evidence="3 6" id="KW-0378">Hydrolase</keyword>
<accession>A0A0F4KTE8</accession>
<evidence type="ECO:0000256" key="6">
    <source>
        <dbReference type="HAMAP-Rule" id="MF_01518"/>
    </source>
</evidence>
<feature type="domain" description="Amidohydrolase-related" evidence="7">
    <location>
        <begin position="73"/>
        <end position="356"/>
    </location>
</feature>
<dbReference type="PATRIC" id="fig|1218508.4.peg.835"/>
<evidence type="ECO:0000313" key="9">
    <source>
        <dbReference type="EMBL" id="KJY48466.1"/>
    </source>
</evidence>
<evidence type="ECO:0000256" key="4">
    <source>
        <dbReference type="ARBA" id="ARBA00023211"/>
    </source>
</evidence>
<evidence type="ECO:0000259" key="7">
    <source>
        <dbReference type="Pfam" id="PF01979"/>
    </source>
</evidence>
<dbReference type="Gene3D" id="2.30.40.10">
    <property type="entry name" value="Urease, subunit C, domain 1"/>
    <property type="match status" value="1"/>
</dbReference>
<comment type="cofactor">
    <cofactor evidence="6">
        <name>Mn(2+)</name>
        <dbReference type="ChEBI" id="CHEBI:29035"/>
    </cofactor>
</comment>
<protein>
    <recommendedName>
        <fullName evidence="2 6">Adenine deaminase</fullName>
        <shortName evidence="6">Adenase</shortName>
        <shortName evidence="6">Adenine aminase</shortName>
        <ecNumber evidence="2 6">3.5.4.2</ecNumber>
    </recommendedName>
</protein>
<evidence type="ECO:0000256" key="2">
    <source>
        <dbReference type="ARBA" id="ARBA00012782"/>
    </source>
</evidence>
<dbReference type="InterPro" id="IPR006680">
    <property type="entry name" value="Amidohydro-rel"/>
</dbReference>
<dbReference type="InterPro" id="IPR006679">
    <property type="entry name" value="Adenine_deam"/>
</dbReference>
<keyword evidence="10" id="KW-1185">Reference proteome</keyword>
<comment type="similarity">
    <text evidence="1 6">Belongs to the metallo-dependent hydrolases superfamily. Adenine deaminase family.</text>
</comment>
<dbReference type="AlphaFoldDB" id="A0A0F4KTE8"/>
<evidence type="ECO:0000256" key="5">
    <source>
        <dbReference type="ARBA" id="ARBA00047720"/>
    </source>
</evidence>
<dbReference type="GO" id="GO:0000034">
    <property type="term" value="F:adenine deaminase activity"/>
    <property type="evidence" value="ECO:0007669"/>
    <property type="project" value="UniProtKB-UniRule"/>
</dbReference>
<gene>
    <name evidence="6 9" type="primary">ade</name>
    <name evidence="9" type="ORF">JG29_08630</name>
</gene>
<dbReference type="HOGENOM" id="CLU_027935_0_0_9"/>
<dbReference type="HAMAP" id="MF_01518">
    <property type="entry name" value="Adenine_deamin"/>
    <property type="match status" value="1"/>
</dbReference>